<dbReference type="InterPro" id="IPR050407">
    <property type="entry name" value="Geranylgeranyl_reductase"/>
</dbReference>
<dbReference type="PANTHER" id="PTHR42685:SF22">
    <property type="entry name" value="CONDITIONED MEDIUM FACTOR RECEPTOR 1"/>
    <property type="match status" value="1"/>
</dbReference>
<protein>
    <submittedName>
        <fullName evidence="2">NAD(P)/FAD-dependent oxidoreductase</fullName>
        <ecNumber evidence="2">1.-.-.-</ecNumber>
    </submittedName>
</protein>
<evidence type="ECO:0000313" key="3">
    <source>
        <dbReference type="Proteomes" id="UP001549773"/>
    </source>
</evidence>
<evidence type="ECO:0000259" key="1">
    <source>
        <dbReference type="Pfam" id="PF01494"/>
    </source>
</evidence>
<dbReference type="SUPFAM" id="SSF51905">
    <property type="entry name" value="FAD/NAD(P)-binding domain"/>
    <property type="match status" value="1"/>
</dbReference>
<keyword evidence="2" id="KW-0560">Oxidoreductase</keyword>
<organism evidence="2 3">
    <name type="scientific">Sediminicola luteus</name>
    <dbReference type="NCBI Taxonomy" id="319238"/>
    <lineage>
        <taxon>Bacteria</taxon>
        <taxon>Pseudomonadati</taxon>
        <taxon>Bacteroidota</taxon>
        <taxon>Flavobacteriia</taxon>
        <taxon>Flavobacteriales</taxon>
        <taxon>Flavobacteriaceae</taxon>
        <taxon>Sediminicola</taxon>
    </lineage>
</organism>
<name>A0ABV2TW33_9FLAO</name>
<dbReference type="InterPro" id="IPR036188">
    <property type="entry name" value="FAD/NAD-bd_sf"/>
</dbReference>
<dbReference type="GO" id="GO:0016491">
    <property type="term" value="F:oxidoreductase activity"/>
    <property type="evidence" value="ECO:0007669"/>
    <property type="project" value="UniProtKB-KW"/>
</dbReference>
<dbReference type="EC" id="1.-.-.-" evidence="2"/>
<dbReference type="Pfam" id="PF01494">
    <property type="entry name" value="FAD_binding_3"/>
    <property type="match status" value="1"/>
</dbReference>
<comment type="caution">
    <text evidence="2">The sequence shown here is derived from an EMBL/GenBank/DDBJ whole genome shotgun (WGS) entry which is preliminary data.</text>
</comment>
<dbReference type="PRINTS" id="PR00420">
    <property type="entry name" value="RNGMNOXGNASE"/>
</dbReference>
<keyword evidence="3" id="KW-1185">Reference proteome</keyword>
<dbReference type="RefSeq" id="WP_354617914.1">
    <property type="nucleotide sequence ID" value="NZ_JBEWYP010000003.1"/>
</dbReference>
<dbReference type="Gene3D" id="3.50.50.60">
    <property type="entry name" value="FAD/NAD(P)-binding domain"/>
    <property type="match status" value="1"/>
</dbReference>
<dbReference type="InterPro" id="IPR002938">
    <property type="entry name" value="FAD-bd"/>
</dbReference>
<feature type="domain" description="FAD-binding" evidence="1">
    <location>
        <begin position="3"/>
        <end position="302"/>
    </location>
</feature>
<reference evidence="2 3" key="1">
    <citation type="submission" date="2024-07" db="EMBL/GenBank/DDBJ databases">
        <title>The genome sequence of type strain Sediminicola luteus GDMCC 1.2596T.</title>
        <authorList>
            <person name="Liu Y."/>
        </authorList>
    </citation>
    <scope>NUCLEOTIDE SEQUENCE [LARGE SCALE GENOMIC DNA]</scope>
    <source>
        <strain evidence="2 3">GDMCC 1.2596</strain>
    </source>
</reference>
<evidence type="ECO:0000313" key="2">
    <source>
        <dbReference type="EMBL" id="MET7029090.1"/>
    </source>
</evidence>
<accession>A0ABV2TW33</accession>
<dbReference type="EMBL" id="JBEWYP010000003">
    <property type="protein sequence ID" value="MET7029090.1"/>
    <property type="molecule type" value="Genomic_DNA"/>
</dbReference>
<dbReference type="PANTHER" id="PTHR42685">
    <property type="entry name" value="GERANYLGERANYL DIPHOSPHATE REDUCTASE"/>
    <property type="match status" value="1"/>
</dbReference>
<sequence>MVDYDVIIIGGGLAGLTAALHLRKNGHSILVLEKQQYPHHKVCGEYVSNEVLPYLEYLDITFSEFQVAQIDALQFSLVNGRTITTKLPLGGTGISRYAFDDLLFRKAKTQGVVFVFESVDKVHFENDRFLVTTQRENRFTSKITLGAYGKRSTLDMHFKRDFVQHKSTWLGVKAHYDFPDFPDNLVALHNFKGGYAGLSKTETGAVNFCYLTTYESFKSEKNIDSFNANVVSKNPFLAEFLREGEPLFQSPLSIAQISFDKKKAIENHMLMCGDSAGLIHPLCGNGMAMAIHSAKLASELISKYFSDTSFSRDQLEGAYQTTWDQTFQHRLWMGRRLQSLLLNPSLSQWALGAVGNSPWILNKLIKSTHGKPITS</sequence>
<proteinExistence type="predicted"/>
<dbReference type="Proteomes" id="UP001549773">
    <property type="component" value="Unassembled WGS sequence"/>
</dbReference>
<gene>
    <name evidence="2" type="ORF">ABXZ32_06775</name>
</gene>